<dbReference type="EMBL" id="UYRT01032650">
    <property type="protein sequence ID" value="VDK75456.1"/>
    <property type="molecule type" value="Genomic_DNA"/>
</dbReference>
<reference evidence="2 3" key="2">
    <citation type="submission" date="2018-11" db="EMBL/GenBank/DDBJ databases">
        <authorList>
            <consortium name="Pathogen Informatics"/>
        </authorList>
    </citation>
    <scope>NUCLEOTIDE SEQUENCE [LARGE SCALE GENOMIC DNA]</scope>
</reference>
<dbReference type="Gene3D" id="2.30.42.10">
    <property type="match status" value="1"/>
</dbReference>
<dbReference type="InterPro" id="IPR036034">
    <property type="entry name" value="PDZ_sf"/>
</dbReference>
<dbReference type="OrthoDB" id="10036828at2759"/>
<dbReference type="SUPFAM" id="SSF50156">
    <property type="entry name" value="PDZ domain-like"/>
    <property type="match status" value="1"/>
</dbReference>
<dbReference type="GO" id="GO:0035091">
    <property type="term" value="F:phosphatidylinositol binding"/>
    <property type="evidence" value="ECO:0007669"/>
    <property type="project" value="TreeGrafter"/>
</dbReference>
<dbReference type="GO" id="GO:0006886">
    <property type="term" value="P:intracellular protein transport"/>
    <property type="evidence" value="ECO:0007669"/>
    <property type="project" value="TreeGrafter"/>
</dbReference>
<organism evidence="4">
    <name type="scientific">Gongylonema pulchrum</name>
    <dbReference type="NCBI Taxonomy" id="637853"/>
    <lineage>
        <taxon>Eukaryota</taxon>
        <taxon>Metazoa</taxon>
        <taxon>Ecdysozoa</taxon>
        <taxon>Nematoda</taxon>
        <taxon>Chromadorea</taxon>
        <taxon>Rhabditida</taxon>
        <taxon>Spirurina</taxon>
        <taxon>Spiruromorpha</taxon>
        <taxon>Spiruroidea</taxon>
        <taxon>Gongylonematidae</taxon>
        <taxon>Gongylonema</taxon>
    </lineage>
</organism>
<dbReference type="PANTHER" id="PTHR12431">
    <property type="entry name" value="SORTING NEXIN 17 AND 27"/>
    <property type="match status" value="1"/>
</dbReference>
<dbReference type="SMART" id="SM00228">
    <property type="entry name" value="PDZ"/>
    <property type="match status" value="1"/>
</dbReference>
<dbReference type="GO" id="GO:0032456">
    <property type="term" value="P:endocytic recycling"/>
    <property type="evidence" value="ECO:0007669"/>
    <property type="project" value="TreeGrafter"/>
</dbReference>
<evidence type="ECO:0000313" key="2">
    <source>
        <dbReference type="EMBL" id="VDK75456.1"/>
    </source>
</evidence>
<dbReference type="PROSITE" id="PS50106">
    <property type="entry name" value="PDZ"/>
    <property type="match status" value="1"/>
</dbReference>
<dbReference type="Proteomes" id="UP000271098">
    <property type="component" value="Unassembled WGS sequence"/>
</dbReference>
<gene>
    <name evidence="2" type="ORF">GPUH_LOCUS9654</name>
</gene>
<evidence type="ECO:0000313" key="4">
    <source>
        <dbReference type="WBParaSite" id="GPUH_0000966401-mRNA-1"/>
    </source>
</evidence>
<accession>A0A183DLR2</accession>
<protein>
    <submittedName>
        <fullName evidence="4">PDZ domain-containing protein</fullName>
    </submittedName>
</protein>
<reference evidence="4" key="1">
    <citation type="submission" date="2016-06" db="UniProtKB">
        <authorList>
            <consortium name="WormBaseParasite"/>
        </authorList>
    </citation>
    <scope>IDENTIFICATION</scope>
</reference>
<evidence type="ECO:0000259" key="1">
    <source>
        <dbReference type="PROSITE" id="PS50106"/>
    </source>
</evidence>
<dbReference type="GO" id="GO:0005769">
    <property type="term" value="C:early endosome"/>
    <property type="evidence" value="ECO:0007669"/>
    <property type="project" value="TreeGrafter"/>
</dbReference>
<dbReference type="PANTHER" id="PTHR12431:SF19">
    <property type="entry name" value="SORTING NEXIN-27"/>
    <property type="match status" value="1"/>
</dbReference>
<dbReference type="Pfam" id="PF17820">
    <property type="entry name" value="PDZ_6"/>
    <property type="match status" value="1"/>
</dbReference>
<dbReference type="WBParaSite" id="GPUH_0000966401-mRNA-1">
    <property type="protein sequence ID" value="GPUH_0000966401-mRNA-1"/>
    <property type="gene ID" value="GPUH_0000966401"/>
</dbReference>
<proteinExistence type="predicted"/>
<dbReference type="InterPro" id="IPR001478">
    <property type="entry name" value="PDZ"/>
</dbReference>
<feature type="domain" description="PDZ" evidence="1">
    <location>
        <begin position="15"/>
        <end position="70"/>
    </location>
</feature>
<sequence>MRSINGQLYAPLQHVSAVLRGGAAAKAGLLKGDRILQVNGVNVEGSMHKQVVELIKDGGDQLSLVVISVDAVDAERFEGGLIEESSAIYR</sequence>
<dbReference type="AlphaFoldDB" id="A0A183DLR2"/>
<name>A0A183DLR2_9BILA</name>
<dbReference type="InterPro" id="IPR041489">
    <property type="entry name" value="PDZ_6"/>
</dbReference>
<evidence type="ECO:0000313" key="3">
    <source>
        <dbReference type="Proteomes" id="UP000271098"/>
    </source>
</evidence>
<keyword evidence="3" id="KW-1185">Reference proteome</keyword>